<gene>
    <name evidence="1" type="ORF">BECKMB1821G_GA0114241_11255</name>
    <name evidence="3" type="ORF">BECKMB1821H_GA0114242_11473</name>
    <name evidence="2" type="ORF">BECKMB1821I_GA0114274_11462</name>
</gene>
<evidence type="ECO:0000313" key="3">
    <source>
        <dbReference type="EMBL" id="VFK77491.1"/>
    </source>
</evidence>
<sequence>MTTTQFLSCKAEGLVGILRKSLKWVPLYEMEERLWLFEHF</sequence>
<dbReference type="EMBL" id="CAADGH010000147">
    <property type="protein sequence ID" value="VFK77491.1"/>
    <property type="molecule type" value="Genomic_DNA"/>
</dbReference>
<dbReference type="EMBL" id="CAADFO010000125">
    <property type="protein sequence ID" value="VFK32774.1"/>
    <property type="molecule type" value="Genomic_DNA"/>
</dbReference>
<dbReference type="EMBL" id="CAADFQ010000146">
    <property type="protein sequence ID" value="VFK35788.1"/>
    <property type="molecule type" value="Genomic_DNA"/>
</dbReference>
<evidence type="ECO:0000313" key="2">
    <source>
        <dbReference type="EMBL" id="VFK35788.1"/>
    </source>
</evidence>
<dbReference type="AlphaFoldDB" id="A0A451BGT2"/>
<accession>A0A451BGT2</accession>
<name>A0A451BGT2_9GAMM</name>
<organism evidence="3">
    <name type="scientific">Candidatus Kentrum sp. MB</name>
    <dbReference type="NCBI Taxonomy" id="2138164"/>
    <lineage>
        <taxon>Bacteria</taxon>
        <taxon>Pseudomonadati</taxon>
        <taxon>Pseudomonadota</taxon>
        <taxon>Gammaproteobacteria</taxon>
        <taxon>Candidatus Kentrum</taxon>
    </lineage>
</organism>
<protein>
    <submittedName>
        <fullName evidence="3">Uncharacterized protein</fullName>
    </submittedName>
</protein>
<reference evidence="3" key="1">
    <citation type="submission" date="2019-02" db="EMBL/GenBank/DDBJ databases">
        <authorList>
            <person name="Gruber-Vodicka R. H."/>
            <person name="Seah K. B. B."/>
        </authorList>
    </citation>
    <scope>NUCLEOTIDE SEQUENCE</scope>
    <source>
        <strain evidence="1">BECK_BZ197</strain>
        <strain evidence="3">BECK_BZ198</strain>
        <strain evidence="2">BECK_BZ199</strain>
    </source>
</reference>
<evidence type="ECO:0000313" key="1">
    <source>
        <dbReference type="EMBL" id="VFK32774.1"/>
    </source>
</evidence>
<proteinExistence type="predicted"/>